<dbReference type="EMBL" id="JAUSUG010000015">
    <property type="protein sequence ID" value="MDQ0256284.1"/>
    <property type="molecule type" value="Genomic_DNA"/>
</dbReference>
<dbReference type="Proteomes" id="UP001230005">
    <property type="component" value="Unassembled WGS sequence"/>
</dbReference>
<dbReference type="InterPro" id="IPR012902">
    <property type="entry name" value="N_methyl_site"/>
</dbReference>
<evidence type="ECO:0000256" key="3">
    <source>
        <dbReference type="SAM" id="Phobius"/>
    </source>
</evidence>
<gene>
    <name evidence="4" type="ORF">J2S74_003702</name>
</gene>
<proteinExistence type="predicted"/>
<dbReference type="RefSeq" id="WP_307328163.1">
    <property type="nucleotide sequence ID" value="NZ_JAUSUG010000015.1"/>
</dbReference>
<name>A0ABT9ZZK3_9BACI</name>
<accession>A0ABT9ZZK3</accession>
<dbReference type="Pfam" id="PF15980">
    <property type="entry name" value="ComGF"/>
    <property type="match status" value="1"/>
</dbReference>
<protein>
    <submittedName>
        <fullName evidence="4">Competence protein ComGF</fullName>
    </submittedName>
</protein>
<dbReference type="Pfam" id="PF07963">
    <property type="entry name" value="N_methyl"/>
    <property type="match status" value="1"/>
</dbReference>
<keyword evidence="3" id="KW-1133">Transmembrane helix</keyword>
<keyword evidence="3" id="KW-0812">Transmembrane</keyword>
<keyword evidence="5" id="KW-1185">Reference proteome</keyword>
<evidence type="ECO:0000256" key="1">
    <source>
        <dbReference type="ARBA" id="ARBA00004241"/>
    </source>
</evidence>
<sequence>MKGAYHLRTDNSGMTLMEVLISLFIFTIIAFVIPVVFSIWNQPKSVTIPYEERILFTSQLQLDLRTSTVSWTNVNETILYFRRSSDNATVQYELYQDKIRRRVNNTGHEVFLQYVRKMKVYNKEYGIELNITSIDGREYWQIITHPNDVISGVRHE</sequence>
<evidence type="ECO:0000256" key="2">
    <source>
        <dbReference type="ARBA" id="ARBA00023287"/>
    </source>
</evidence>
<keyword evidence="2" id="KW-0178">Competence</keyword>
<reference evidence="4 5" key="1">
    <citation type="submission" date="2023-07" db="EMBL/GenBank/DDBJ databases">
        <title>Genomic Encyclopedia of Type Strains, Phase IV (KMG-IV): sequencing the most valuable type-strain genomes for metagenomic binning, comparative biology and taxonomic classification.</title>
        <authorList>
            <person name="Goeker M."/>
        </authorList>
    </citation>
    <scope>NUCLEOTIDE SEQUENCE [LARGE SCALE GENOMIC DNA]</scope>
    <source>
        <strain evidence="4 5">DSM 9768</strain>
    </source>
</reference>
<keyword evidence="3" id="KW-0472">Membrane</keyword>
<dbReference type="NCBIfam" id="TIGR02532">
    <property type="entry name" value="IV_pilin_GFxxxE"/>
    <property type="match status" value="1"/>
</dbReference>
<organism evidence="4 5">
    <name type="scientific">Evansella vedderi</name>
    <dbReference type="NCBI Taxonomy" id="38282"/>
    <lineage>
        <taxon>Bacteria</taxon>
        <taxon>Bacillati</taxon>
        <taxon>Bacillota</taxon>
        <taxon>Bacilli</taxon>
        <taxon>Bacillales</taxon>
        <taxon>Bacillaceae</taxon>
        <taxon>Evansella</taxon>
    </lineage>
</organism>
<dbReference type="NCBIfam" id="NF041002">
    <property type="entry name" value="pilin_ComGF"/>
    <property type="match status" value="1"/>
</dbReference>
<evidence type="ECO:0000313" key="4">
    <source>
        <dbReference type="EMBL" id="MDQ0256284.1"/>
    </source>
</evidence>
<comment type="subcellular location">
    <subcellularLocation>
        <location evidence="1">Cell surface</location>
    </subcellularLocation>
</comment>
<feature type="transmembrane region" description="Helical" evidence="3">
    <location>
        <begin position="20"/>
        <end position="40"/>
    </location>
</feature>
<evidence type="ECO:0000313" key="5">
    <source>
        <dbReference type="Proteomes" id="UP001230005"/>
    </source>
</evidence>
<comment type="caution">
    <text evidence="4">The sequence shown here is derived from an EMBL/GenBank/DDBJ whole genome shotgun (WGS) entry which is preliminary data.</text>
</comment>
<dbReference type="InterPro" id="IPR016977">
    <property type="entry name" value="ComGF"/>
</dbReference>